<dbReference type="PANTHER" id="PTHR47653">
    <property type="entry name" value="PROTEIN BARK BEETLE"/>
    <property type="match status" value="1"/>
</dbReference>
<evidence type="ECO:0000256" key="9">
    <source>
        <dbReference type="PROSITE-ProRule" id="PRU00196"/>
    </source>
</evidence>
<keyword evidence="3 9" id="KW-1015">Disulfide bond</keyword>
<keyword evidence="12" id="KW-1185">Reference proteome</keyword>
<evidence type="ECO:0000256" key="5">
    <source>
        <dbReference type="ARBA" id="ARBA00023180"/>
    </source>
</evidence>
<sequence length="113" mass="12290">MAAQEAETKAGLKFLSVESGGTVCDDLWTSKAAAVVCHQLGYTFVIRATKKAEFGEGQSLSILLDDVQCIRHEKTLLECSHSDIGKHNCSHKEDAGVICSQEEVLSRNTYSIT</sequence>
<protein>
    <recommendedName>
        <fullName evidence="8">Soluble scavenger receptor cysteine-rich domain-containing protein SSC5D</fullName>
    </recommendedName>
</protein>
<comment type="caution">
    <text evidence="11">The sequence shown here is derived from an EMBL/GenBank/DDBJ whole genome shotgun (WGS) entry which is preliminary data.</text>
</comment>
<reference evidence="11 12" key="1">
    <citation type="journal article" date="2024" name="Proc. Natl. Acad. Sci. U.S.A.">
        <title>The genetic regulatory architecture and epigenomic basis for age-related changes in rattlesnake venom.</title>
        <authorList>
            <person name="Hogan M.P."/>
            <person name="Holding M.L."/>
            <person name="Nystrom G.S."/>
            <person name="Colston T.J."/>
            <person name="Bartlett D.A."/>
            <person name="Mason A.J."/>
            <person name="Ellsworth S.A."/>
            <person name="Rautsaw R.M."/>
            <person name="Lawrence K.C."/>
            <person name="Strickland J.L."/>
            <person name="He B."/>
            <person name="Fraser P."/>
            <person name="Margres M.J."/>
            <person name="Gilbert D.M."/>
            <person name="Gibbs H.L."/>
            <person name="Parkinson C.L."/>
            <person name="Rokyta D.R."/>
        </authorList>
    </citation>
    <scope>NUCLEOTIDE SEQUENCE [LARGE SCALE GENOMIC DNA]</scope>
    <source>
        <strain evidence="11">DRR0105</strain>
    </source>
</reference>
<keyword evidence="4" id="KW-0675">Receptor</keyword>
<dbReference type="Gene3D" id="3.10.250.10">
    <property type="entry name" value="SRCR-like domain"/>
    <property type="match status" value="1"/>
</dbReference>
<evidence type="ECO:0000256" key="1">
    <source>
        <dbReference type="ARBA" id="ARBA00022729"/>
    </source>
</evidence>
<dbReference type="FunFam" id="3.10.250.10:FF:000007">
    <property type="entry name" value="Soluble scavenger receptor cysteine-rich domain-containing protein SSC5D"/>
    <property type="match status" value="1"/>
</dbReference>
<dbReference type="GO" id="GO:0016020">
    <property type="term" value="C:membrane"/>
    <property type="evidence" value="ECO:0007669"/>
    <property type="project" value="InterPro"/>
</dbReference>
<evidence type="ECO:0000256" key="3">
    <source>
        <dbReference type="ARBA" id="ARBA00023157"/>
    </source>
</evidence>
<gene>
    <name evidence="11" type="ORF">NXF25_000595</name>
</gene>
<feature type="disulfide bond" evidence="9">
    <location>
        <begin position="69"/>
        <end position="79"/>
    </location>
</feature>
<dbReference type="SUPFAM" id="SSF56487">
    <property type="entry name" value="SRCR-like"/>
    <property type="match status" value="1"/>
</dbReference>
<evidence type="ECO:0000256" key="2">
    <source>
        <dbReference type="ARBA" id="ARBA00022737"/>
    </source>
</evidence>
<proteinExistence type="predicted"/>
<organism evidence="11 12">
    <name type="scientific">Crotalus adamanteus</name>
    <name type="common">Eastern diamondback rattlesnake</name>
    <dbReference type="NCBI Taxonomy" id="8729"/>
    <lineage>
        <taxon>Eukaryota</taxon>
        <taxon>Metazoa</taxon>
        <taxon>Chordata</taxon>
        <taxon>Craniata</taxon>
        <taxon>Vertebrata</taxon>
        <taxon>Euteleostomi</taxon>
        <taxon>Lepidosauria</taxon>
        <taxon>Squamata</taxon>
        <taxon>Bifurcata</taxon>
        <taxon>Unidentata</taxon>
        <taxon>Episquamata</taxon>
        <taxon>Toxicofera</taxon>
        <taxon>Serpentes</taxon>
        <taxon>Colubroidea</taxon>
        <taxon>Viperidae</taxon>
        <taxon>Crotalinae</taxon>
        <taxon>Crotalus</taxon>
    </lineage>
</organism>
<name>A0AAW1C533_CROAD</name>
<comment type="caution">
    <text evidence="9">Lacks conserved residue(s) required for the propagation of feature annotation.</text>
</comment>
<dbReference type="EMBL" id="JAOTOJ010000001">
    <property type="protein sequence ID" value="KAK9409420.1"/>
    <property type="molecule type" value="Genomic_DNA"/>
</dbReference>
<keyword evidence="1" id="KW-0732">Signal</keyword>
<dbReference type="PROSITE" id="PS50287">
    <property type="entry name" value="SRCR_2"/>
    <property type="match status" value="1"/>
</dbReference>
<keyword evidence="5" id="KW-0325">Glycoprotein</keyword>
<dbReference type="GO" id="GO:0045217">
    <property type="term" value="P:cell-cell junction maintenance"/>
    <property type="evidence" value="ECO:0007669"/>
    <property type="project" value="TreeGrafter"/>
</dbReference>
<evidence type="ECO:0000313" key="11">
    <source>
        <dbReference type="EMBL" id="KAK9409420.1"/>
    </source>
</evidence>
<comment type="function">
    <text evidence="6">Binds to extracellular matrix proteins. Binds to pathogen-associated molecular patterns (PAMPs) present on the cell walls of Gram-positive and Gram-negative bacteria and fungi, behaving as a pattern recognition receptor (PRR). Induces bacterial and fungal aggregation and subsequent inhibition of PAMP-induced cytokine release. Does not possess intrinsic bactericidal activity. May play a role in the innate defense and homeostasis of certain epithelial surfaces.</text>
</comment>
<evidence type="ECO:0000256" key="7">
    <source>
        <dbReference type="ARBA" id="ARBA00064153"/>
    </source>
</evidence>
<evidence type="ECO:0000256" key="8">
    <source>
        <dbReference type="ARBA" id="ARBA00069168"/>
    </source>
</evidence>
<dbReference type="SMART" id="SM00202">
    <property type="entry name" value="SR"/>
    <property type="match status" value="1"/>
</dbReference>
<dbReference type="PANTHER" id="PTHR47653:SF1">
    <property type="entry name" value="DELETED IN MALIGNANT BRAIN TUMORS 1 PROTEIN"/>
    <property type="match status" value="1"/>
</dbReference>
<dbReference type="InterPro" id="IPR001190">
    <property type="entry name" value="SRCR"/>
</dbReference>
<dbReference type="PRINTS" id="PR00258">
    <property type="entry name" value="SPERACTRCPTR"/>
</dbReference>
<dbReference type="AlphaFoldDB" id="A0AAW1C533"/>
<dbReference type="InterPro" id="IPR053243">
    <property type="entry name" value="SJ_maturation_regulator"/>
</dbReference>
<feature type="domain" description="SRCR" evidence="10">
    <location>
        <begin position="1"/>
        <end position="100"/>
    </location>
</feature>
<dbReference type="Proteomes" id="UP001474421">
    <property type="component" value="Unassembled WGS sequence"/>
</dbReference>
<evidence type="ECO:0000256" key="6">
    <source>
        <dbReference type="ARBA" id="ARBA00058074"/>
    </source>
</evidence>
<evidence type="ECO:0000256" key="4">
    <source>
        <dbReference type="ARBA" id="ARBA00023170"/>
    </source>
</evidence>
<dbReference type="InterPro" id="IPR036772">
    <property type="entry name" value="SRCR-like_dom_sf"/>
</dbReference>
<comment type="subunit">
    <text evidence="7">Interacts with LGALS1 and laminin.</text>
</comment>
<dbReference type="Pfam" id="PF00530">
    <property type="entry name" value="SRCR"/>
    <property type="match status" value="1"/>
</dbReference>
<accession>A0AAW1C533</accession>
<evidence type="ECO:0000313" key="12">
    <source>
        <dbReference type="Proteomes" id="UP001474421"/>
    </source>
</evidence>
<evidence type="ECO:0000259" key="10">
    <source>
        <dbReference type="PROSITE" id="PS50287"/>
    </source>
</evidence>
<keyword evidence="2" id="KW-0677">Repeat</keyword>